<sequence length="202" mass="21627">MLNSTTSPTTATSNNSNSIFDDNRGQGEKQQQELTIMRSIFNPPPPAPMEGAVGVMAGLVGHHPLQQGGPYYPSDSSSSRGPGSYSQTQASTTANAAAAAASRRNKPSYGMVFSQMLDLHLLCTKVPRGRSRHGSGYGGGYGGYVWAVEVLLDELGIYEGLEETLDEEGGGKRKGLTRRSREQRWGAVEIEKGSGRVVDTFK</sequence>
<feature type="compositionally biased region" description="Low complexity" evidence="1">
    <location>
        <begin position="1"/>
        <end position="18"/>
    </location>
</feature>
<dbReference type="STRING" id="771870.F7VQL8"/>
<dbReference type="HOGENOM" id="CLU_1355405_0_0_1"/>
<keyword evidence="3" id="KW-1185">Reference proteome</keyword>
<dbReference type="EMBL" id="CABT02000004">
    <property type="protein sequence ID" value="CCC07800.1"/>
    <property type="molecule type" value="Genomic_DNA"/>
</dbReference>
<feature type="region of interest" description="Disordered" evidence="1">
    <location>
        <begin position="1"/>
        <end position="31"/>
    </location>
</feature>
<dbReference type="InParanoid" id="F7VQL8"/>
<comment type="caution">
    <text evidence="2">The sequence shown here is derived from an EMBL/GenBank/DDBJ whole genome shotgun (WGS) entry which is preliminary data.</text>
</comment>
<protein>
    <submittedName>
        <fullName evidence="2">WGS project CABT00000000 data, contig 2.4</fullName>
    </submittedName>
</protein>
<feature type="region of interest" description="Disordered" evidence="1">
    <location>
        <begin position="66"/>
        <end position="90"/>
    </location>
</feature>
<evidence type="ECO:0000313" key="3">
    <source>
        <dbReference type="Proteomes" id="UP000001881"/>
    </source>
</evidence>
<feature type="compositionally biased region" description="Low complexity" evidence="1">
    <location>
        <begin position="68"/>
        <end position="90"/>
    </location>
</feature>
<dbReference type="AlphaFoldDB" id="F7VQL8"/>
<dbReference type="Proteomes" id="UP000001881">
    <property type="component" value="Unassembled WGS sequence"/>
</dbReference>
<evidence type="ECO:0000313" key="2">
    <source>
        <dbReference type="EMBL" id="CCC07800.1"/>
    </source>
</evidence>
<feature type="compositionally biased region" description="Basic and acidic residues" evidence="1">
    <location>
        <begin position="21"/>
        <end position="31"/>
    </location>
</feature>
<evidence type="ECO:0000256" key="1">
    <source>
        <dbReference type="SAM" id="MobiDB-lite"/>
    </source>
</evidence>
<dbReference type="eggNOG" id="ENOG502SGEW">
    <property type="taxonomic scope" value="Eukaryota"/>
</dbReference>
<accession>F7VQL8</accession>
<name>F7VQL8_SORMK</name>
<proteinExistence type="predicted"/>
<organism evidence="2 3">
    <name type="scientific">Sordaria macrospora (strain ATCC MYA-333 / DSM 997 / K(L3346) / K-hell)</name>
    <dbReference type="NCBI Taxonomy" id="771870"/>
    <lineage>
        <taxon>Eukaryota</taxon>
        <taxon>Fungi</taxon>
        <taxon>Dikarya</taxon>
        <taxon>Ascomycota</taxon>
        <taxon>Pezizomycotina</taxon>
        <taxon>Sordariomycetes</taxon>
        <taxon>Sordariomycetidae</taxon>
        <taxon>Sordariales</taxon>
        <taxon>Sordariaceae</taxon>
        <taxon>Sordaria</taxon>
    </lineage>
</organism>
<dbReference type="VEuPathDB" id="FungiDB:SMAC_01366"/>
<dbReference type="OrthoDB" id="336321at2759"/>
<reference evidence="2 3" key="1">
    <citation type="journal article" date="2010" name="PLoS Genet.">
        <title>De novo assembly of a 40 Mb eukaryotic genome from short sequence reads: Sordaria macrospora, a model organism for fungal morphogenesis.</title>
        <authorList>
            <person name="Nowrousian M."/>
            <person name="Stajich J."/>
            <person name="Chu M."/>
            <person name="Engh I."/>
            <person name="Espagne E."/>
            <person name="Halliday K."/>
            <person name="Kamerewerd J."/>
            <person name="Kempken F."/>
            <person name="Knab B."/>
            <person name="Kuo H.C."/>
            <person name="Osiewacz H.D."/>
            <person name="Poeggeler S."/>
            <person name="Read N."/>
            <person name="Seiler S."/>
            <person name="Smith K."/>
            <person name="Zickler D."/>
            <person name="Kueck U."/>
            <person name="Freitag M."/>
        </authorList>
    </citation>
    <scope>NUCLEOTIDE SEQUENCE [LARGE SCALE GENOMIC DNA]</scope>
    <source>
        <strain evidence="3">ATCC MYA-333 / DSM 997 / K(L3346) / K-hell</strain>
        <tissue evidence="2">Mycelium</tissue>
    </source>
</reference>
<gene>
    <name evidence="2" type="ORF">SMAC_01366</name>
</gene>